<accession>A0A841KGC9</accession>
<dbReference type="PANTHER" id="PTHR23427">
    <property type="entry name" value="SURFEIT LOCUS PROTEIN"/>
    <property type="match status" value="1"/>
</dbReference>
<dbReference type="Proteomes" id="UP000560000">
    <property type="component" value="Unassembled WGS sequence"/>
</dbReference>
<evidence type="ECO:0000256" key="2">
    <source>
        <dbReference type="ARBA" id="ARBA00007165"/>
    </source>
</evidence>
<comment type="similarity">
    <text evidence="2 6">Belongs to the SURF1 family.</text>
</comment>
<dbReference type="PROSITE" id="PS50895">
    <property type="entry name" value="SURF1"/>
    <property type="match status" value="1"/>
</dbReference>
<dbReference type="PANTHER" id="PTHR23427:SF2">
    <property type="entry name" value="SURFEIT LOCUS PROTEIN 1"/>
    <property type="match status" value="1"/>
</dbReference>
<evidence type="ECO:0000256" key="4">
    <source>
        <dbReference type="ARBA" id="ARBA00022989"/>
    </source>
</evidence>
<evidence type="ECO:0000256" key="3">
    <source>
        <dbReference type="ARBA" id="ARBA00022692"/>
    </source>
</evidence>
<evidence type="ECO:0000313" key="8">
    <source>
        <dbReference type="Proteomes" id="UP000560000"/>
    </source>
</evidence>
<comment type="caution">
    <text evidence="7">The sequence shown here is derived from an EMBL/GenBank/DDBJ whole genome shotgun (WGS) entry which is preliminary data.</text>
</comment>
<sequence>MTSAPPNVPSSQGTRRGAFKRTAFATFALAAFVGFILLGNWQVRRLHWKLALIHDVNTRVHAPPVAAPGPAQWPQIEAGHQQYLHVTLHGRFIDGAPTLVHGTSKDGYGFWVLAPLRTDRGFVVLVNRGYIPASMPGTSAMRQVAPPSGDITLTGLLRFSEPGGGFMRPNRPAQHQWYSRDVKAIAAARGLPSAQTAPYFVDADADTAKGAWPLAGQTVIHFPNHHLNYAITWYLMALGTLLGVVVAVRRERRGRREHDAE</sequence>
<dbReference type="RefSeq" id="WP_200877529.1">
    <property type="nucleotide sequence ID" value="NZ_JACHET010000001.1"/>
</dbReference>
<dbReference type="Pfam" id="PF02104">
    <property type="entry name" value="SURF1"/>
    <property type="match status" value="1"/>
</dbReference>
<gene>
    <name evidence="7" type="ORF">HNQ86_001587</name>
</gene>
<keyword evidence="6" id="KW-1003">Cell membrane</keyword>
<feature type="transmembrane region" description="Helical" evidence="6">
    <location>
        <begin position="227"/>
        <end position="248"/>
    </location>
</feature>
<evidence type="ECO:0000313" key="7">
    <source>
        <dbReference type="EMBL" id="MBB6184242.1"/>
    </source>
</evidence>
<dbReference type="EMBL" id="JACHET010000001">
    <property type="protein sequence ID" value="MBB6184242.1"/>
    <property type="molecule type" value="Genomic_DNA"/>
</dbReference>
<dbReference type="InterPro" id="IPR002994">
    <property type="entry name" value="Surf1/Shy1"/>
</dbReference>
<keyword evidence="4 6" id="KW-1133">Transmembrane helix</keyword>
<evidence type="ECO:0000256" key="6">
    <source>
        <dbReference type="RuleBase" id="RU363076"/>
    </source>
</evidence>
<dbReference type="AlphaFoldDB" id="A0A841KGC9"/>
<evidence type="ECO:0000256" key="1">
    <source>
        <dbReference type="ARBA" id="ARBA00004370"/>
    </source>
</evidence>
<feature type="transmembrane region" description="Helical" evidence="6">
    <location>
        <begin position="22"/>
        <end position="41"/>
    </location>
</feature>
<evidence type="ECO:0000256" key="5">
    <source>
        <dbReference type="ARBA" id="ARBA00023136"/>
    </source>
</evidence>
<name>A0A841KGC9_9GAMM</name>
<dbReference type="InterPro" id="IPR045214">
    <property type="entry name" value="Surf1/Surf4"/>
</dbReference>
<dbReference type="CDD" id="cd06662">
    <property type="entry name" value="SURF1"/>
    <property type="match status" value="1"/>
</dbReference>
<reference evidence="7 8" key="1">
    <citation type="submission" date="2020-08" db="EMBL/GenBank/DDBJ databases">
        <title>Genomic Encyclopedia of Type Strains, Phase IV (KMG-IV): sequencing the most valuable type-strain genomes for metagenomic binning, comparative biology and taxonomic classification.</title>
        <authorList>
            <person name="Goeker M."/>
        </authorList>
    </citation>
    <scope>NUCLEOTIDE SEQUENCE [LARGE SCALE GENOMIC DNA]</scope>
    <source>
        <strain evidence="7 8">DSM 107085</strain>
    </source>
</reference>
<protein>
    <recommendedName>
        <fullName evidence="6">SURF1-like protein</fullName>
    </recommendedName>
</protein>
<keyword evidence="3 6" id="KW-0812">Transmembrane</keyword>
<proteinExistence type="inferred from homology"/>
<organism evidence="7 8">
    <name type="scientific">Oleiagrimonas soli</name>
    <dbReference type="NCBI Taxonomy" id="1543381"/>
    <lineage>
        <taxon>Bacteria</taxon>
        <taxon>Pseudomonadati</taxon>
        <taxon>Pseudomonadota</taxon>
        <taxon>Gammaproteobacteria</taxon>
        <taxon>Lysobacterales</taxon>
        <taxon>Rhodanobacteraceae</taxon>
        <taxon>Oleiagrimonas</taxon>
    </lineage>
</organism>
<comment type="subcellular location">
    <subcellularLocation>
        <location evidence="6">Cell membrane</location>
        <topology evidence="6">Multi-pass membrane protein</topology>
    </subcellularLocation>
    <subcellularLocation>
        <location evidence="1">Membrane</location>
    </subcellularLocation>
</comment>
<keyword evidence="5 6" id="KW-0472">Membrane</keyword>
<dbReference type="GO" id="GO:0005886">
    <property type="term" value="C:plasma membrane"/>
    <property type="evidence" value="ECO:0007669"/>
    <property type="project" value="UniProtKB-SubCell"/>
</dbReference>